<evidence type="ECO:0000313" key="8">
    <source>
        <dbReference type="EMBL" id="KAK1414692.1"/>
    </source>
</evidence>
<keyword evidence="4" id="KW-0862">Zinc</keyword>
<comment type="similarity">
    <text evidence="1">Belongs to the replication factor A protein 1 family.</text>
</comment>
<feature type="compositionally biased region" description="Basic and acidic residues" evidence="6">
    <location>
        <begin position="397"/>
        <end position="407"/>
    </location>
</feature>
<dbReference type="Gene3D" id="2.40.50.140">
    <property type="entry name" value="Nucleic acid-binding proteins"/>
    <property type="match status" value="1"/>
</dbReference>
<reference evidence="8" key="1">
    <citation type="journal article" date="2023" name="bioRxiv">
        <title>Improved chromosome-level genome assembly for marigold (Tagetes erecta).</title>
        <authorList>
            <person name="Jiang F."/>
            <person name="Yuan L."/>
            <person name="Wang S."/>
            <person name="Wang H."/>
            <person name="Xu D."/>
            <person name="Wang A."/>
            <person name="Fan W."/>
        </authorList>
    </citation>
    <scope>NUCLEOTIDE SEQUENCE</scope>
    <source>
        <strain evidence="8">WSJ</strain>
        <tissue evidence="8">Leaf</tissue>
    </source>
</reference>
<feature type="compositionally biased region" description="Low complexity" evidence="6">
    <location>
        <begin position="384"/>
        <end position="396"/>
    </location>
</feature>
<evidence type="ECO:0000256" key="5">
    <source>
        <dbReference type="ARBA" id="ARBA00023125"/>
    </source>
</evidence>
<evidence type="ECO:0000256" key="6">
    <source>
        <dbReference type="SAM" id="MobiDB-lite"/>
    </source>
</evidence>
<dbReference type="PANTHER" id="PTHR47165:SF4">
    <property type="entry name" value="OS03G0429900 PROTEIN"/>
    <property type="match status" value="1"/>
</dbReference>
<feature type="compositionally biased region" description="Polar residues" evidence="6">
    <location>
        <begin position="411"/>
        <end position="438"/>
    </location>
</feature>
<dbReference type="PANTHER" id="PTHR47165">
    <property type="entry name" value="OS03G0429900 PROTEIN"/>
    <property type="match status" value="1"/>
</dbReference>
<dbReference type="CDD" id="cd04476">
    <property type="entry name" value="RPA1_DBD_C"/>
    <property type="match status" value="1"/>
</dbReference>
<dbReference type="InterPro" id="IPR013955">
    <property type="entry name" value="Rep_factor-A_C"/>
</dbReference>
<dbReference type="SUPFAM" id="SSF50249">
    <property type="entry name" value="Nucleic acid-binding proteins"/>
    <property type="match status" value="1"/>
</dbReference>
<accession>A0AAD8NMZ3</accession>
<keyword evidence="5" id="KW-0238">DNA-binding</keyword>
<evidence type="ECO:0000256" key="1">
    <source>
        <dbReference type="ARBA" id="ARBA00005690"/>
    </source>
</evidence>
<evidence type="ECO:0000259" key="7">
    <source>
        <dbReference type="Pfam" id="PF08646"/>
    </source>
</evidence>
<sequence length="438" mass="49009">MAAVVEENLIAALTNGGDTPPLKIRVLHRWNPPFRNTQTCFIFVDKEGTPVQANVKSTEQRMVEGMISTTQFTPIEDAEEIPWYYFDFASRDRMEFVCDRGNETIDYIVILDDVKEKITIGKKPYLFMTVRDCSNKILNLILWDEIANSLERYDRPAIESAAKPRIVAFTAMKVKMFSRNYASGVPPEESLILQMNTPNNASQIMNKNFVVTGELCHITNKGWCYIACPLCGKSLTRVLKRWFCPKDDIIDEPLYSYRLTGVISDGTGSIDVTLFNDAVVQLIELPCDNKIQSNSTIDMQQLPTVIQDSVGTEARFHLQAYMNERNGSTRCTVNRAELLNIRSNAAIPHHRPSAPVTPQQQLTVPPHETSTSAKRHLILHDGETSNSTKISKTTTDTAEKEKLEGTTKTKSSQSQLENTTVNPGKTIATASSPAKNNA</sequence>
<evidence type="ECO:0000256" key="3">
    <source>
        <dbReference type="ARBA" id="ARBA00022771"/>
    </source>
</evidence>
<evidence type="ECO:0000313" key="9">
    <source>
        <dbReference type="Proteomes" id="UP001229421"/>
    </source>
</evidence>
<name>A0AAD8NMZ3_TARER</name>
<dbReference type="EMBL" id="JAUHHV010000008">
    <property type="protein sequence ID" value="KAK1414692.1"/>
    <property type="molecule type" value="Genomic_DNA"/>
</dbReference>
<proteinExistence type="inferred from homology"/>
<evidence type="ECO:0000256" key="4">
    <source>
        <dbReference type="ARBA" id="ARBA00022833"/>
    </source>
</evidence>
<keyword evidence="2" id="KW-0479">Metal-binding</keyword>
<dbReference type="InterPro" id="IPR012340">
    <property type="entry name" value="NA-bd_OB-fold"/>
</dbReference>
<keyword evidence="9" id="KW-1185">Reference proteome</keyword>
<evidence type="ECO:0000256" key="2">
    <source>
        <dbReference type="ARBA" id="ARBA00022723"/>
    </source>
</evidence>
<dbReference type="Pfam" id="PF08646">
    <property type="entry name" value="Rep_fac-A_C"/>
    <property type="match status" value="1"/>
</dbReference>
<dbReference type="Proteomes" id="UP001229421">
    <property type="component" value="Unassembled WGS sequence"/>
</dbReference>
<protein>
    <recommendedName>
        <fullName evidence="7">Replication factor A C-terminal domain-containing protein</fullName>
    </recommendedName>
</protein>
<organism evidence="8 9">
    <name type="scientific">Tagetes erecta</name>
    <name type="common">African marigold</name>
    <dbReference type="NCBI Taxonomy" id="13708"/>
    <lineage>
        <taxon>Eukaryota</taxon>
        <taxon>Viridiplantae</taxon>
        <taxon>Streptophyta</taxon>
        <taxon>Embryophyta</taxon>
        <taxon>Tracheophyta</taxon>
        <taxon>Spermatophyta</taxon>
        <taxon>Magnoliopsida</taxon>
        <taxon>eudicotyledons</taxon>
        <taxon>Gunneridae</taxon>
        <taxon>Pentapetalae</taxon>
        <taxon>asterids</taxon>
        <taxon>campanulids</taxon>
        <taxon>Asterales</taxon>
        <taxon>Asteraceae</taxon>
        <taxon>Asteroideae</taxon>
        <taxon>Heliantheae alliance</taxon>
        <taxon>Tageteae</taxon>
        <taxon>Tagetes</taxon>
    </lineage>
</organism>
<feature type="region of interest" description="Disordered" evidence="6">
    <location>
        <begin position="347"/>
        <end position="438"/>
    </location>
</feature>
<feature type="domain" description="Replication factor A C-terminal" evidence="7">
    <location>
        <begin position="210"/>
        <end position="341"/>
    </location>
</feature>
<dbReference type="GO" id="GO:0003677">
    <property type="term" value="F:DNA binding"/>
    <property type="evidence" value="ECO:0007669"/>
    <property type="project" value="UniProtKB-KW"/>
</dbReference>
<feature type="compositionally biased region" description="Low complexity" evidence="6">
    <location>
        <begin position="356"/>
        <end position="366"/>
    </location>
</feature>
<dbReference type="GO" id="GO:0008270">
    <property type="term" value="F:zinc ion binding"/>
    <property type="evidence" value="ECO:0007669"/>
    <property type="project" value="UniProtKB-KW"/>
</dbReference>
<dbReference type="InterPro" id="IPR047192">
    <property type="entry name" value="Euk_RPA1_DBD_C"/>
</dbReference>
<dbReference type="AlphaFoldDB" id="A0AAD8NMZ3"/>
<comment type="caution">
    <text evidence="8">The sequence shown here is derived from an EMBL/GenBank/DDBJ whole genome shotgun (WGS) entry which is preliminary data.</text>
</comment>
<keyword evidence="3" id="KW-0863">Zinc-finger</keyword>
<gene>
    <name evidence="8" type="ORF">QVD17_30442</name>
</gene>